<evidence type="ECO:0000256" key="2">
    <source>
        <dbReference type="ARBA" id="ARBA00022448"/>
    </source>
</evidence>
<evidence type="ECO:0000256" key="4">
    <source>
        <dbReference type="ARBA" id="ARBA00022692"/>
    </source>
</evidence>
<feature type="transmembrane region" description="Helical" evidence="7">
    <location>
        <begin position="170"/>
        <end position="189"/>
    </location>
</feature>
<dbReference type="InterPro" id="IPR004776">
    <property type="entry name" value="Mem_transp_PIN-like"/>
</dbReference>
<evidence type="ECO:0000256" key="6">
    <source>
        <dbReference type="ARBA" id="ARBA00023136"/>
    </source>
</evidence>
<feature type="transmembrane region" description="Helical" evidence="7">
    <location>
        <begin position="64"/>
        <end position="84"/>
    </location>
</feature>
<dbReference type="STRING" id="180197.SAMN02982919_01920"/>
<sequence>MLQILALTTPIYLIITLGFGCVRAGLFNREQMGVLGLFLLRISLPCLIFRAISQYRLDEVLNPGYLAAYVSGSLLAWLGGFAYARWYCRHGRSRSALYGQAMAASNSVFVGYPIAQPLLGPAADIALPLCLLTEVAVIIPLTMAMADAGEELRWQQSLVQSLRSLFKSPVFLAIAAGLAWSASGWVLALPVQKTLTLLSSAAAPVALFMIGGMLVGQPLRGAGRDLGVLAAGKLLLHPVAVLLMMALLPGFDPRLQMAALVFACMPIPVLLPALAQRYGLAGFCSAALVVATVLSFISLNSWLALAPWLMQQM</sequence>
<keyword evidence="4 7" id="KW-0812">Transmembrane</keyword>
<evidence type="ECO:0000256" key="7">
    <source>
        <dbReference type="SAM" id="Phobius"/>
    </source>
</evidence>
<dbReference type="RefSeq" id="WP_091456518.1">
    <property type="nucleotide sequence ID" value="NZ_FOGD01000005.1"/>
</dbReference>
<keyword evidence="9" id="KW-1185">Reference proteome</keyword>
<feature type="transmembrane region" description="Helical" evidence="7">
    <location>
        <begin position="228"/>
        <end position="251"/>
    </location>
</feature>
<keyword evidence="5 7" id="KW-1133">Transmembrane helix</keyword>
<feature type="transmembrane region" description="Helical" evidence="7">
    <location>
        <begin position="33"/>
        <end position="52"/>
    </location>
</feature>
<dbReference type="EMBL" id="FOGD01000005">
    <property type="protein sequence ID" value="SER20112.1"/>
    <property type="molecule type" value="Genomic_DNA"/>
</dbReference>
<feature type="transmembrane region" description="Helical" evidence="7">
    <location>
        <begin position="195"/>
        <end position="216"/>
    </location>
</feature>
<keyword evidence="2" id="KW-0813">Transport</keyword>
<evidence type="ECO:0000313" key="8">
    <source>
        <dbReference type="EMBL" id="SER20112.1"/>
    </source>
</evidence>
<evidence type="ECO:0000256" key="3">
    <source>
        <dbReference type="ARBA" id="ARBA00022475"/>
    </source>
</evidence>
<keyword evidence="6 7" id="KW-0472">Membrane</keyword>
<evidence type="ECO:0008006" key="10">
    <source>
        <dbReference type="Google" id="ProtNLM"/>
    </source>
</evidence>
<feature type="transmembrane region" description="Helical" evidence="7">
    <location>
        <begin position="6"/>
        <end position="26"/>
    </location>
</feature>
<gene>
    <name evidence="8" type="ORF">SAMN02982919_01920</name>
</gene>
<dbReference type="PANTHER" id="PTHR36838:SF3">
    <property type="entry name" value="TRANSPORTER AUXIN EFFLUX CARRIER EC FAMILY"/>
    <property type="match status" value="1"/>
</dbReference>
<keyword evidence="3" id="KW-1003">Cell membrane</keyword>
<dbReference type="Proteomes" id="UP000199766">
    <property type="component" value="Unassembled WGS sequence"/>
</dbReference>
<dbReference type="AlphaFoldDB" id="A0A1H9M8Z7"/>
<dbReference type="PANTHER" id="PTHR36838">
    <property type="entry name" value="AUXIN EFFLUX CARRIER FAMILY PROTEIN"/>
    <property type="match status" value="1"/>
</dbReference>
<evidence type="ECO:0000313" key="9">
    <source>
        <dbReference type="Proteomes" id="UP000199766"/>
    </source>
</evidence>
<accession>A0A1H9M8Z7</accession>
<feature type="transmembrane region" description="Helical" evidence="7">
    <location>
        <begin position="96"/>
        <end position="114"/>
    </location>
</feature>
<protein>
    <recommendedName>
        <fullName evidence="10">Permease</fullName>
    </recommendedName>
</protein>
<feature type="transmembrane region" description="Helical" evidence="7">
    <location>
        <begin position="257"/>
        <end position="275"/>
    </location>
</feature>
<evidence type="ECO:0000256" key="5">
    <source>
        <dbReference type="ARBA" id="ARBA00022989"/>
    </source>
</evidence>
<evidence type="ECO:0000256" key="1">
    <source>
        <dbReference type="ARBA" id="ARBA00004141"/>
    </source>
</evidence>
<feature type="transmembrane region" description="Helical" evidence="7">
    <location>
        <begin position="287"/>
        <end position="310"/>
    </location>
</feature>
<dbReference type="GO" id="GO:0016020">
    <property type="term" value="C:membrane"/>
    <property type="evidence" value="ECO:0007669"/>
    <property type="project" value="UniProtKB-SubCell"/>
</dbReference>
<dbReference type="GO" id="GO:0055085">
    <property type="term" value="P:transmembrane transport"/>
    <property type="evidence" value="ECO:0007669"/>
    <property type="project" value="InterPro"/>
</dbReference>
<name>A0A1H9M8Z7_9BURK</name>
<dbReference type="OrthoDB" id="3435874at2"/>
<reference evidence="8 9" key="1">
    <citation type="submission" date="2016-10" db="EMBL/GenBank/DDBJ databases">
        <authorList>
            <person name="de Groot N.N."/>
        </authorList>
    </citation>
    <scope>NUCLEOTIDE SEQUENCE [LARGE SCALE GENOMIC DNA]</scope>
    <source>
        <strain evidence="8 9">ATCC 35958</strain>
    </source>
</reference>
<comment type="subcellular location">
    <subcellularLocation>
        <location evidence="1">Membrane</location>
        <topology evidence="1">Multi-pass membrane protein</topology>
    </subcellularLocation>
</comment>
<feature type="transmembrane region" description="Helical" evidence="7">
    <location>
        <begin position="126"/>
        <end position="149"/>
    </location>
</feature>
<dbReference type="Pfam" id="PF03547">
    <property type="entry name" value="Mem_trans"/>
    <property type="match status" value="1"/>
</dbReference>
<organism evidence="8 9">
    <name type="scientific">Giesbergeria anulus</name>
    <dbReference type="NCBI Taxonomy" id="180197"/>
    <lineage>
        <taxon>Bacteria</taxon>
        <taxon>Pseudomonadati</taxon>
        <taxon>Pseudomonadota</taxon>
        <taxon>Betaproteobacteria</taxon>
        <taxon>Burkholderiales</taxon>
        <taxon>Comamonadaceae</taxon>
        <taxon>Giesbergeria</taxon>
    </lineage>
</organism>
<proteinExistence type="predicted"/>